<keyword evidence="2" id="KW-1185">Reference proteome</keyword>
<gene>
    <name evidence="1" type="ORF">MUB46_06645</name>
</gene>
<dbReference type="Gene3D" id="3.90.50.10">
    <property type="entry name" value="Photosynthetic Reaction Center, subunit H, domain 2"/>
    <property type="match status" value="1"/>
</dbReference>
<dbReference type="GO" id="GO:0030077">
    <property type="term" value="C:plasma membrane light-harvesting complex"/>
    <property type="evidence" value="ECO:0007669"/>
    <property type="project" value="InterPro"/>
</dbReference>
<dbReference type="Proteomes" id="UP001320898">
    <property type="component" value="Unassembled WGS sequence"/>
</dbReference>
<reference evidence="1 2" key="1">
    <citation type="submission" date="2022-04" db="EMBL/GenBank/DDBJ databases">
        <authorList>
            <person name="Ye Y.-Q."/>
            <person name="Du Z.-J."/>
        </authorList>
    </citation>
    <scope>NUCLEOTIDE SEQUENCE [LARGE SCALE GENOMIC DNA]</scope>
    <source>
        <strain evidence="1 2">A6E488</strain>
    </source>
</reference>
<dbReference type="SUPFAM" id="SSF50346">
    <property type="entry name" value="PRC-barrel domain"/>
    <property type="match status" value="1"/>
</dbReference>
<proteinExistence type="predicted"/>
<name>A0AAW5QTW1_9HYPH</name>
<dbReference type="GO" id="GO:0019684">
    <property type="term" value="P:photosynthesis, light reaction"/>
    <property type="evidence" value="ECO:0007669"/>
    <property type="project" value="InterPro"/>
</dbReference>
<dbReference type="AlphaFoldDB" id="A0AAW5QTW1"/>
<evidence type="ECO:0000313" key="1">
    <source>
        <dbReference type="EMBL" id="MCT8971526.1"/>
    </source>
</evidence>
<sequence>MSAAALPLIDARQLPVALSPEEICDAATVGLLREPTRTVEARLHSRLHWNPYWRRDEPDPDMSLQRVTKMTGMPVRCGRKPGGTISDLVIDCTDWSVVLVVVQIAPTRQRTEALVPTEFIDCIDWHVPSAELRLDRDALIGEGTSRPQTLTAAGLSEIRRQFGLPRRRVGEGCA</sequence>
<dbReference type="InterPro" id="IPR014747">
    <property type="entry name" value="Bac_photo_RC_H_C"/>
</dbReference>
<accession>A0AAW5QTW1</accession>
<protein>
    <submittedName>
        <fullName evidence="1">Uncharacterized protein</fullName>
    </submittedName>
</protein>
<evidence type="ECO:0000313" key="2">
    <source>
        <dbReference type="Proteomes" id="UP001320898"/>
    </source>
</evidence>
<comment type="caution">
    <text evidence="1">The sequence shown here is derived from an EMBL/GenBank/DDBJ whole genome shotgun (WGS) entry which is preliminary data.</text>
</comment>
<dbReference type="InterPro" id="IPR011033">
    <property type="entry name" value="PRC_barrel-like_sf"/>
</dbReference>
<dbReference type="EMBL" id="JALIDZ010000003">
    <property type="protein sequence ID" value="MCT8971526.1"/>
    <property type="molecule type" value="Genomic_DNA"/>
</dbReference>
<organism evidence="1 2">
    <name type="scientific">Microbaculum marinisediminis</name>
    <dbReference type="NCBI Taxonomy" id="2931392"/>
    <lineage>
        <taxon>Bacteria</taxon>
        <taxon>Pseudomonadati</taxon>
        <taxon>Pseudomonadota</taxon>
        <taxon>Alphaproteobacteria</taxon>
        <taxon>Hyphomicrobiales</taxon>
        <taxon>Tepidamorphaceae</taxon>
        <taxon>Microbaculum</taxon>
    </lineage>
</organism>